<evidence type="ECO:0000256" key="7">
    <source>
        <dbReference type="ARBA" id="ARBA00023170"/>
    </source>
</evidence>
<feature type="non-terminal residue" evidence="11">
    <location>
        <position position="69"/>
    </location>
</feature>
<evidence type="ECO:0000256" key="5">
    <source>
        <dbReference type="ARBA" id="ARBA00023040"/>
    </source>
</evidence>
<dbReference type="GO" id="GO:0005886">
    <property type="term" value="C:plasma membrane"/>
    <property type="evidence" value="ECO:0007669"/>
    <property type="project" value="UniProtKB-SubCell"/>
</dbReference>
<dbReference type="AlphaFoldDB" id="A0ABD0PD34"/>
<dbReference type="GO" id="GO:0004930">
    <property type="term" value="F:G protein-coupled receptor activity"/>
    <property type="evidence" value="ECO:0007669"/>
    <property type="project" value="UniProtKB-KW"/>
</dbReference>
<keyword evidence="8" id="KW-0325">Glycoprotein</keyword>
<feature type="non-terminal residue" evidence="11">
    <location>
        <position position="1"/>
    </location>
</feature>
<name>A0ABD0PD34_CIRMR</name>
<dbReference type="PANTHER" id="PTHR24229:SF88">
    <property type="entry name" value="MELANIN-CONCENTRATING HORMONE RECEPTOR 2-RELATED"/>
    <property type="match status" value="1"/>
</dbReference>
<dbReference type="Gene3D" id="1.20.1070.10">
    <property type="entry name" value="Rhodopsin 7-helix transmembrane proteins"/>
    <property type="match status" value="1"/>
</dbReference>
<keyword evidence="5" id="KW-0297">G-protein coupled receptor</keyword>
<evidence type="ECO:0000256" key="3">
    <source>
        <dbReference type="ARBA" id="ARBA00022692"/>
    </source>
</evidence>
<evidence type="ECO:0000259" key="10">
    <source>
        <dbReference type="PROSITE" id="PS50262"/>
    </source>
</evidence>
<protein>
    <recommendedName>
        <fullName evidence="10">G-protein coupled receptors family 1 profile domain-containing protein</fullName>
    </recommendedName>
</protein>
<dbReference type="Pfam" id="PF00001">
    <property type="entry name" value="7tm_1"/>
    <property type="match status" value="1"/>
</dbReference>
<evidence type="ECO:0000256" key="6">
    <source>
        <dbReference type="ARBA" id="ARBA00023136"/>
    </source>
</evidence>
<evidence type="ECO:0000313" key="12">
    <source>
        <dbReference type="Proteomes" id="UP001529510"/>
    </source>
</evidence>
<dbReference type="PRINTS" id="PR01783">
    <property type="entry name" value="MCHRECEPTOR"/>
</dbReference>
<evidence type="ECO:0000256" key="1">
    <source>
        <dbReference type="ARBA" id="ARBA00004651"/>
    </source>
</evidence>
<keyword evidence="7" id="KW-0675">Receptor</keyword>
<gene>
    <name evidence="11" type="ORF">M9458_032051</name>
</gene>
<evidence type="ECO:0000313" key="11">
    <source>
        <dbReference type="EMBL" id="KAL0171740.1"/>
    </source>
</evidence>
<dbReference type="InterPro" id="IPR017452">
    <property type="entry name" value="GPCR_Rhodpsn_7TM"/>
</dbReference>
<feature type="domain" description="G-protein coupled receptors family 1 profile" evidence="10">
    <location>
        <begin position="1"/>
        <end position="69"/>
    </location>
</feature>
<keyword evidence="4" id="KW-1133">Transmembrane helix</keyword>
<evidence type="ECO:0000256" key="8">
    <source>
        <dbReference type="ARBA" id="ARBA00023180"/>
    </source>
</evidence>
<keyword evidence="9" id="KW-0807">Transducer</keyword>
<organism evidence="11 12">
    <name type="scientific">Cirrhinus mrigala</name>
    <name type="common">Mrigala</name>
    <dbReference type="NCBI Taxonomy" id="683832"/>
    <lineage>
        <taxon>Eukaryota</taxon>
        <taxon>Metazoa</taxon>
        <taxon>Chordata</taxon>
        <taxon>Craniata</taxon>
        <taxon>Vertebrata</taxon>
        <taxon>Euteleostomi</taxon>
        <taxon>Actinopterygii</taxon>
        <taxon>Neopterygii</taxon>
        <taxon>Teleostei</taxon>
        <taxon>Ostariophysi</taxon>
        <taxon>Cypriniformes</taxon>
        <taxon>Cyprinidae</taxon>
        <taxon>Labeoninae</taxon>
        <taxon>Labeonini</taxon>
        <taxon>Cirrhinus</taxon>
    </lineage>
</organism>
<sequence>SAKKTVPDVYVGNLAVADLVHVTVMPFLIHQWARGGHWVFGSTLCTIITSLDNCNQVACAAVMTAMSLD</sequence>
<accession>A0ABD0PD34</accession>
<comment type="caution">
    <text evidence="11">The sequence shown here is derived from an EMBL/GenBank/DDBJ whole genome shotgun (WGS) entry which is preliminary data.</text>
</comment>
<dbReference type="PANTHER" id="PTHR24229">
    <property type="entry name" value="NEUROPEPTIDES RECEPTOR"/>
    <property type="match status" value="1"/>
</dbReference>
<keyword evidence="2" id="KW-1003">Cell membrane</keyword>
<comment type="subcellular location">
    <subcellularLocation>
        <location evidence="1">Cell membrane</location>
        <topology evidence="1">Multi-pass membrane protein</topology>
    </subcellularLocation>
</comment>
<dbReference type="InterPro" id="IPR000276">
    <property type="entry name" value="GPCR_Rhodpsn"/>
</dbReference>
<evidence type="ECO:0000256" key="4">
    <source>
        <dbReference type="ARBA" id="ARBA00022989"/>
    </source>
</evidence>
<keyword evidence="6" id="KW-0472">Membrane</keyword>
<dbReference type="PROSITE" id="PS50262">
    <property type="entry name" value="G_PROTEIN_RECEP_F1_2"/>
    <property type="match status" value="1"/>
</dbReference>
<reference evidence="11 12" key="1">
    <citation type="submission" date="2024-05" db="EMBL/GenBank/DDBJ databases">
        <title>Genome sequencing and assembly of Indian major carp, Cirrhinus mrigala (Hamilton, 1822).</title>
        <authorList>
            <person name="Mohindra V."/>
            <person name="Chowdhury L.M."/>
            <person name="Lal K."/>
            <person name="Jena J.K."/>
        </authorList>
    </citation>
    <scope>NUCLEOTIDE SEQUENCE [LARGE SCALE GENOMIC DNA]</scope>
    <source>
        <strain evidence="11">CM1030</strain>
        <tissue evidence="11">Blood</tissue>
    </source>
</reference>
<dbReference type="EMBL" id="JAMKFB020000016">
    <property type="protein sequence ID" value="KAL0171740.1"/>
    <property type="molecule type" value="Genomic_DNA"/>
</dbReference>
<proteinExistence type="predicted"/>
<evidence type="ECO:0000256" key="2">
    <source>
        <dbReference type="ARBA" id="ARBA00022475"/>
    </source>
</evidence>
<dbReference type="InterPro" id="IPR008361">
    <property type="entry name" value="MCH_rcpt"/>
</dbReference>
<dbReference type="SUPFAM" id="SSF81321">
    <property type="entry name" value="Family A G protein-coupled receptor-like"/>
    <property type="match status" value="1"/>
</dbReference>
<keyword evidence="3" id="KW-0812">Transmembrane</keyword>
<keyword evidence="12" id="KW-1185">Reference proteome</keyword>
<dbReference type="Proteomes" id="UP001529510">
    <property type="component" value="Unassembled WGS sequence"/>
</dbReference>
<evidence type="ECO:0000256" key="9">
    <source>
        <dbReference type="ARBA" id="ARBA00023224"/>
    </source>
</evidence>